<reference evidence="4" key="1">
    <citation type="submission" date="2022-05" db="EMBL/GenBank/DDBJ databases">
        <authorList>
            <person name="Jo J.-H."/>
            <person name="Im W.-T."/>
        </authorList>
    </citation>
    <scope>NUCLEOTIDE SEQUENCE</scope>
    <source>
        <strain evidence="4">SE220</strain>
    </source>
</reference>
<protein>
    <submittedName>
        <fullName evidence="4">D-aminoacylase</fullName>
    </submittedName>
</protein>
<feature type="chain" id="PRO_5045838479" evidence="2">
    <location>
        <begin position="29"/>
        <end position="577"/>
    </location>
</feature>
<dbReference type="PANTHER" id="PTHR11647:SF1">
    <property type="entry name" value="COLLAPSIN RESPONSE MEDIATOR PROTEIN"/>
    <property type="match status" value="1"/>
</dbReference>
<sequence>MSVFAKLRLAAGACLLTVAATGGSAAAAAEYDVVVRGGTIYDGSGGAPYAGDVAIKGDRIAYVGPKAPGAAAKYVDASGLAVAPGFINMLSWATESLIVDPRGQSDLRQGVTLEVMGEGWSMGPLNDEMKKLSVQRQGDIKYPIEWTTLGEYLGYLEKKGIALNVASFVGATTVRQHELGERDVDPNAEQLQRMRALVHKAMEEGALGVGTSLIYPPASFAETDELVALTSEAAACGGMYISHMRSEGDRLLESIDELIEISRRSGAPAEIYHLKQAGRANWDKLDQAIAKVEAARASGLRITADMYTYTAGGTGLAASMPPWVQDGGNEAMLARLRDPEIVARVKREMLQPGKDWENLYLHAGPEGVLLANITEPSLKPLIGKTVAEAAKIRGVSPEQAVIDIVMADEGRTGALYFLMKEDNVRRQTALPWMSFGSDAEAAAPEGVFLKSSTHPRAYGNFARLLGKYVRDEKTTSLADAVRRLSSLPAGNLGLRDRGHLQAGMAADVVLFDPGKIADHATFEKPMQYATGVKDVFVNGTQVLKDGEPTGATPGRFVKGPGWTGWPGGGACRKGERG</sequence>
<dbReference type="CDD" id="cd01297">
    <property type="entry name" value="D-aminoacylase"/>
    <property type="match status" value="1"/>
</dbReference>
<feature type="domain" description="Amidohydrolase 3" evidence="3">
    <location>
        <begin position="75"/>
        <end position="542"/>
    </location>
</feature>
<dbReference type="SUPFAM" id="SSF51338">
    <property type="entry name" value="Composite domain of metallo-dependent hydrolases"/>
    <property type="match status" value="1"/>
</dbReference>
<dbReference type="Gene3D" id="3.30.1490.130">
    <property type="entry name" value="D-aminoacylase. Domain 3"/>
    <property type="match status" value="1"/>
</dbReference>
<evidence type="ECO:0000256" key="2">
    <source>
        <dbReference type="SAM" id="SignalP"/>
    </source>
</evidence>
<dbReference type="InterPro" id="IPR032466">
    <property type="entry name" value="Metal_Hydrolase"/>
</dbReference>
<dbReference type="Gene3D" id="3.20.20.140">
    <property type="entry name" value="Metal-dependent hydrolases"/>
    <property type="match status" value="2"/>
</dbReference>
<dbReference type="Proteomes" id="UP001165342">
    <property type="component" value="Unassembled WGS sequence"/>
</dbReference>
<evidence type="ECO:0000259" key="3">
    <source>
        <dbReference type="Pfam" id="PF07969"/>
    </source>
</evidence>
<dbReference type="Pfam" id="PF07969">
    <property type="entry name" value="Amidohydro_3"/>
    <property type="match status" value="1"/>
</dbReference>
<comment type="caution">
    <text evidence="4">The sequence shown here is derived from an EMBL/GenBank/DDBJ whole genome shotgun (WGS) entry which is preliminary data.</text>
</comment>
<evidence type="ECO:0000313" key="5">
    <source>
        <dbReference type="Proteomes" id="UP001165342"/>
    </source>
</evidence>
<dbReference type="EMBL" id="JAMGBE010000003">
    <property type="protein sequence ID" value="MCL6730204.1"/>
    <property type="molecule type" value="Genomic_DNA"/>
</dbReference>
<keyword evidence="2" id="KW-0732">Signal</keyword>
<evidence type="ECO:0000313" key="4">
    <source>
        <dbReference type="EMBL" id="MCL6730204.1"/>
    </source>
</evidence>
<feature type="signal peptide" evidence="2">
    <location>
        <begin position="1"/>
        <end position="28"/>
    </location>
</feature>
<dbReference type="SUPFAM" id="SSF51556">
    <property type="entry name" value="Metallo-dependent hydrolases"/>
    <property type="match status" value="1"/>
</dbReference>
<keyword evidence="5" id="KW-1185">Reference proteome</keyword>
<dbReference type="InterPro" id="IPR050378">
    <property type="entry name" value="Metallo-dep_Hydrolases_sf"/>
</dbReference>
<feature type="compositionally biased region" description="Gly residues" evidence="1">
    <location>
        <begin position="561"/>
        <end position="571"/>
    </location>
</feature>
<dbReference type="InterPro" id="IPR011059">
    <property type="entry name" value="Metal-dep_hydrolase_composite"/>
</dbReference>
<dbReference type="Gene3D" id="2.30.40.10">
    <property type="entry name" value="Urease, subunit C, domain 1"/>
    <property type="match status" value="2"/>
</dbReference>
<dbReference type="InterPro" id="IPR023100">
    <property type="entry name" value="D-aminoacylase_insert_dom_sf"/>
</dbReference>
<name>A0ABT0S3J8_9SPHN</name>
<evidence type="ECO:0000256" key="1">
    <source>
        <dbReference type="SAM" id="MobiDB-lite"/>
    </source>
</evidence>
<dbReference type="PANTHER" id="PTHR11647">
    <property type="entry name" value="HYDRANTOINASE/DIHYDROPYRIMIDINASE FAMILY MEMBER"/>
    <property type="match status" value="1"/>
</dbReference>
<dbReference type="InterPro" id="IPR013108">
    <property type="entry name" value="Amidohydro_3"/>
</dbReference>
<organism evidence="4 5">
    <name type="scientific">Sphingomonas hankyongi</name>
    <dbReference type="NCBI Taxonomy" id="2908209"/>
    <lineage>
        <taxon>Bacteria</taxon>
        <taxon>Pseudomonadati</taxon>
        <taxon>Pseudomonadota</taxon>
        <taxon>Alphaproteobacteria</taxon>
        <taxon>Sphingomonadales</taxon>
        <taxon>Sphingomonadaceae</taxon>
        <taxon>Sphingomonas</taxon>
    </lineage>
</organism>
<gene>
    <name evidence="4" type="ORF">LZ538_09080</name>
</gene>
<dbReference type="RefSeq" id="WP_249831704.1">
    <property type="nucleotide sequence ID" value="NZ_JAMGBE010000003.1"/>
</dbReference>
<feature type="region of interest" description="Disordered" evidence="1">
    <location>
        <begin position="547"/>
        <end position="577"/>
    </location>
</feature>
<accession>A0ABT0S3J8</accession>
<proteinExistence type="predicted"/>